<sequence>MGSSDPEDYPQTIVVLLLGVKLVRVQVTECCLFKDLVARIQSSDELDLPSGLRTLMEKYKPRNYRYFTPSRTHPVHDINHVPEPQELEDMVPLSTERGDTGRLFEFANSLDGSCLNLVVEEPLPIDQLSENGDARFRSREVVVFLNQYGVDLFTIGHATPSCSGRMGEASQRVWCKLVREWELNNFKALEPFHPDKHHIATLLLEPHLLPTNQYLITMRDYGPSLFLYTAYSSWARERLCGRAIYHIAIQLCEAITFLHSHGFFHLDIKPHNLAFDHTTSRLTLLDLGWVMHGNFKNPVITGATGTRDYAPPEVYAWFEWETTDEDDPNPASYNPRKADVWAIGNLIAILLQSDVEEVDYYEELVDFSQWLAQYEPKDRPTIEEALQRLREISSPLPPPQISNESKSTARLEGGHLSLPRIVSAC</sequence>
<organism evidence="2 3">
    <name type="scientific">Marasmius tenuissimus</name>
    <dbReference type="NCBI Taxonomy" id="585030"/>
    <lineage>
        <taxon>Eukaryota</taxon>
        <taxon>Fungi</taxon>
        <taxon>Dikarya</taxon>
        <taxon>Basidiomycota</taxon>
        <taxon>Agaricomycotina</taxon>
        <taxon>Agaricomycetes</taxon>
        <taxon>Agaricomycetidae</taxon>
        <taxon>Agaricales</taxon>
        <taxon>Marasmiineae</taxon>
        <taxon>Marasmiaceae</taxon>
        <taxon>Marasmius</taxon>
    </lineage>
</organism>
<dbReference type="PANTHER" id="PTHR44167:SF24">
    <property type="entry name" value="SERINE_THREONINE-PROTEIN KINASE CHK2"/>
    <property type="match status" value="1"/>
</dbReference>
<protein>
    <recommendedName>
        <fullName evidence="1">Protein kinase domain-containing protein</fullName>
    </recommendedName>
</protein>
<evidence type="ECO:0000259" key="1">
    <source>
        <dbReference type="PROSITE" id="PS50011"/>
    </source>
</evidence>
<accession>A0ABR3A6I4</accession>
<dbReference type="Proteomes" id="UP001437256">
    <property type="component" value="Unassembled WGS sequence"/>
</dbReference>
<proteinExistence type="predicted"/>
<dbReference type="SMART" id="SM00220">
    <property type="entry name" value="S_TKc"/>
    <property type="match status" value="1"/>
</dbReference>
<comment type="caution">
    <text evidence="2">The sequence shown here is derived from an EMBL/GenBank/DDBJ whole genome shotgun (WGS) entry which is preliminary data.</text>
</comment>
<evidence type="ECO:0000313" key="3">
    <source>
        <dbReference type="Proteomes" id="UP001437256"/>
    </source>
</evidence>
<feature type="domain" description="Protein kinase" evidence="1">
    <location>
        <begin position="125"/>
        <end position="425"/>
    </location>
</feature>
<dbReference type="InterPro" id="IPR000719">
    <property type="entry name" value="Prot_kinase_dom"/>
</dbReference>
<gene>
    <name evidence="2" type="ORF">AAF712_003982</name>
</gene>
<name>A0ABR3A6I4_9AGAR</name>
<dbReference type="EMBL" id="JBBXMP010000015">
    <property type="protein sequence ID" value="KAL0068989.1"/>
    <property type="molecule type" value="Genomic_DNA"/>
</dbReference>
<dbReference type="InterPro" id="IPR011009">
    <property type="entry name" value="Kinase-like_dom_sf"/>
</dbReference>
<dbReference type="PANTHER" id="PTHR44167">
    <property type="entry name" value="OVARIAN-SPECIFIC SERINE/THREONINE-PROTEIN KINASE LOK-RELATED"/>
    <property type="match status" value="1"/>
</dbReference>
<evidence type="ECO:0000313" key="2">
    <source>
        <dbReference type="EMBL" id="KAL0068989.1"/>
    </source>
</evidence>
<dbReference type="Pfam" id="PF00069">
    <property type="entry name" value="Pkinase"/>
    <property type="match status" value="1"/>
</dbReference>
<dbReference type="PROSITE" id="PS50011">
    <property type="entry name" value="PROTEIN_KINASE_DOM"/>
    <property type="match status" value="1"/>
</dbReference>
<keyword evidence="3" id="KW-1185">Reference proteome</keyword>
<reference evidence="2 3" key="1">
    <citation type="submission" date="2024-05" db="EMBL/GenBank/DDBJ databases">
        <title>A draft genome resource for the thread blight pathogen Marasmius tenuissimus strain MS-2.</title>
        <authorList>
            <person name="Yulfo-Soto G.E."/>
            <person name="Baruah I.K."/>
            <person name="Amoako-Attah I."/>
            <person name="Bukari Y."/>
            <person name="Meinhardt L.W."/>
            <person name="Bailey B.A."/>
            <person name="Cohen S.P."/>
        </authorList>
    </citation>
    <scope>NUCLEOTIDE SEQUENCE [LARGE SCALE GENOMIC DNA]</scope>
    <source>
        <strain evidence="2 3">MS-2</strain>
    </source>
</reference>
<dbReference type="SUPFAM" id="SSF56112">
    <property type="entry name" value="Protein kinase-like (PK-like)"/>
    <property type="match status" value="1"/>
</dbReference>
<dbReference type="Gene3D" id="1.10.510.10">
    <property type="entry name" value="Transferase(Phosphotransferase) domain 1"/>
    <property type="match status" value="1"/>
</dbReference>